<protein>
    <submittedName>
        <fullName evidence="2">Uncharacterized protein</fullName>
    </submittedName>
</protein>
<feature type="region of interest" description="Disordered" evidence="1">
    <location>
        <begin position="1"/>
        <end position="22"/>
    </location>
</feature>
<accession>A0ABP0P165</accession>
<comment type="caution">
    <text evidence="2">The sequence shown here is derived from an EMBL/GenBank/DDBJ whole genome shotgun (WGS) entry which is preliminary data.</text>
</comment>
<name>A0ABP0P165_9DINO</name>
<sequence length="379" mass="41662">MASTNLSILSVQTDLEDSQAPSCQRLEIHSSFEGSQKVRRERFVAYHRTTSPSDASLGPDASIEELQGRDTSELHGLRVRDIPWLDEDEDDGPHEVADFLKVQKLQRPFDAQGSRAAAERPPHPPVPPVRLVSEDVNCANGAYPMSARGAPPKRVSPIAQVDRSVQSARQDRTEIGRPVTFYLEGRPEQYFGRVRGVENGRYSVDVVGGGRKAGLDAVTPCSEEDLQKAQLAKSKAFQMAKLIPRPSLPRTVSNPELDRCPELEVGTPVAFFAQNRTLYGRIRSNEGGVYSVDLPGGGIKVGVNSAAPCCEEKLNKVVKSKKPLLYHVDAWSGYKTRNAVQPPSEDQRWPLVRRKSSTPRATSQVRPVPTLRGVAIAKV</sequence>
<keyword evidence="3" id="KW-1185">Reference proteome</keyword>
<evidence type="ECO:0000313" key="2">
    <source>
        <dbReference type="EMBL" id="CAK9069541.1"/>
    </source>
</evidence>
<gene>
    <name evidence="2" type="ORF">CCMP2556_LOCUS34204</name>
</gene>
<organism evidence="2 3">
    <name type="scientific">Durusdinium trenchii</name>
    <dbReference type="NCBI Taxonomy" id="1381693"/>
    <lineage>
        <taxon>Eukaryota</taxon>
        <taxon>Sar</taxon>
        <taxon>Alveolata</taxon>
        <taxon>Dinophyceae</taxon>
        <taxon>Suessiales</taxon>
        <taxon>Symbiodiniaceae</taxon>
        <taxon>Durusdinium</taxon>
    </lineage>
</organism>
<feature type="region of interest" description="Disordered" evidence="1">
    <location>
        <begin position="143"/>
        <end position="171"/>
    </location>
</feature>
<feature type="region of interest" description="Disordered" evidence="1">
    <location>
        <begin position="110"/>
        <end position="129"/>
    </location>
</feature>
<evidence type="ECO:0000313" key="3">
    <source>
        <dbReference type="Proteomes" id="UP001642484"/>
    </source>
</evidence>
<proteinExistence type="predicted"/>
<reference evidence="2 3" key="1">
    <citation type="submission" date="2024-02" db="EMBL/GenBank/DDBJ databases">
        <authorList>
            <person name="Chen Y."/>
            <person name="Shah S."/>
            <person name="Dougan E. K."/>
            <person name="Thang M."/>
            <person name="Chan C."/>
        </authorList>
    </citation>
    <scope>NUCLEOTIDE SEQUENCE [LARGE SCALE GENOMIC DNA]</scope>
</reference>
<dbReference type="EMBL" id="CAXAMN010022461">
    <property type="protein sequence ID" value="CAK9069541.1"/>
    <property type="molecule type" value="Genomic_DNA"/>
</dbReference>
<feature type="compositionally biased region" description="Polar residues" evidence="1">
    <location>
        <begin position="1"/>
        <end position="13"/>
    </location>
</feature>
<dbReference type="Proteomes" id="UP001642484">
    <property type="component" value="Unassembled WGS sequence"/>
</dbReference>
<evidence type="ECO:0000256" key="1">
    <source>
        <dbReference type="SAM" id="MobiDB-lite"/>
    </source>
</evidence>